<comment type="caution">
    <text evidence="1">The sequence shown here is derived from an EMBL/GenBank/DDBJ whole genome shotgun (WGS) entry which is preliminary data.</text>
</comment>
<dbReference type="EMBL" id="VSSQ01060092">
    <property type="protein sequence ID" value="MPN13583.1"/>
    <property type="molecule type" value="Genomic_DNA"/>
</dbReference>
<name>A0A645FN06_9ZZZZ</name>
<gene>
    <name evidence="1" type="ORF">SDC9_160905</name>
</gene>
<reference evidence="1" key="1">
    <citation type="submission" date="2019-08" db="EMBL/GenBank/DDBJ databases">
        <authorList>
            <person name="Kucharzyk K."/>
            <person name="Murdoch R.W."/>
            <person name="Higgins S."/>
            <person name="Loffler F."/>
        </authorList>
    </citation>
    <scope>NUCLEOTIDE SEQUENCE</scope>
</reference>
<sequence>MLRERHRRFNVARDHAVDARHADLLHRLFKRFAVFRFEYGLGVRAEHGNAHSFQKAVLVKLRSKVQTRLAAERSQKAVGPLLFYDAL</sequence>
<evidence type="ECO:0000313" key="1">
    <source>
        <dbReference type="EMBL" id="MPN13583.1"/>
    </source>
</evidence>
<dbReference type="AlphaFoldDB" id="A0A645FN06"/>
<organism evidence="1">
    <name type="scientific">bioreactor metagenome</name>
    <dbReference type="NCBI Taxonomy" id="1076179"/>
    <lineage>
        <taxon>unclassified sequences</taxon>
        <taxon>metagenomes</taxon>
        <taxon>ecological metagenomes</taxon>
    </lineage>
</organism>
<accession>A0A645FN06</accession>
<protein>
    <submittedName>
        <fullName evidence="1">Uncharacterized protein</fullName>
    </submittedName>
</protein>
<proteinExistence type="predicted"/>